<keyword evidence="3" id="KW-1185">Reference proteome</keyword>
<keyword evidence="1" id="KW-0732">Signal</keyword>
<organism evidence="2 3">
    <name type="scientific">Bosea vaviloviae</name>
    <dbReference type="NCBI Taxonomy" id="1526658"/>
    <lineage>
        <taxon>Bacteria</taxon>
        <taxon>Pseudomonadati</taxon>
        <taxon>Pseudomonadota</taxon>
        <taxon>Alphaproteobacteria</taxon>
        <taxon>Hyphomicrobiales</taxon>
        <taxon>Boseaceae</taxon>
        <taxon>Bosea</taxon>
    </lineage>
</organism>
<gene>
    <name evidence="2" type="ORF">AE618_21810</name>
</gene>
<name>A0A0N1N0T0_9HYPH</name>
<reference evidence="2 3" key="1">
    <citation type="submission" date="2015-07" db="EMBL/GenBank/DDBJ databases">
        <title>Whole genome sequencing of Bosea vaviloviae isolated from cave pool.</title>
        <authorList>
            <person name="Tan N.E.H."/>
            <person name="Lee Y.P."/>
            <person name="Gan H.M."/>
            <person name="Barton H."/>
            <person name="Savka M.A."/>
        </authorList>
    </citation>
    <scope>NUCLEOTIDE SEQUENCE [LARGE SCALE GENOMIC DNA]</scope>
    <source>
        <strain evidence="2 3">SD260</strain>
    </source>
</reference>
<protein>
    <submittedName>
        <fullName evidence="2">Uncharacterized protein</fullName>
    </submittedName>
</protein>
<dbReference type="AlphaFoldDB" id="A0A0N1N0T0"/>
<feature type="signal peptide" evidence="1">
    <location>
        <begin position="1"/>
        <end position="25"/>
    </location>
</feature>
<sequence length="115" mass="11695">MSTASIGRSAACIVLASLLAVSGGAAGKGRLSGAGALSCRNLTTLAASRTPKGRDAVQWSLGYLTGRVESGTGADHRAFHGPDGIVVDLVEYCRSHFDAQVADAAASFFRFPAAP</sequence>
<feature type="chain" id="PRO_5005878428" evidence="1">
    <location>
        <begin position="26"/>
        <end position="115"/>
    </location>
</feature>
<evidence type="ECO:0000313" key="3">
    <source>
        <dbReference type="Proteomes" id="UP000037822"/>
    </source>
</evidence>
<accession>A0A0N1N0T0</accession>
<evidence type="ECO:0000256" key="1">
    <source>
        <dbReference type="SAM" id="SignalP"/>
    </source>
</evidence>
<dbReference type="PATRIC" id="fig|1526658.3.peg.3036"/>
<proteinExistence type="predicted"/>
<evidence type="ECO:0000313" key="2">
    <source>
        <dbReference type="EMBL" id="KPH77816.1"/>
    </source>
</evidence>
<comment type="caution">
    <text evidence="2">The sequence shown here is derived from an EMBL/GenBank/DDBJ whole genome shotgun (WGS) entry which is preliminary data.</text>
</comment>
<dbReference type="Proteomes" id="UP000037822">
    <property type="component" value="Unassembled WGS sequence"/>
</dbReference>
<dbReference type="EMBL" id="LGSZ01000057">
    <property type="protein sequence ID" value="KPH77816.1"/>
    <property type="molecule type" value="Genomic_DNA"/>
</dbReference>